<name>A0ABW6T0I8_9ACTN</name>
<proteinExistence type="predicted"/>
<evidence type="ECO:0000313" key="2">
    <source>
        <dbReference type="Proteomes" id="UP001602013"/>
    </source>
</evidence>
<organism evidence="1 2">
    <name type="scientific">Microtetraspora malaysiensis</name>
    <dbReference type="NCBI Taxonomy" id="161358"/>
    <lineage>
        <taxon>Bacteria</taxon>
        <taxon>Bacillati</taxon>
        <taxon>Actinomycetota</taxon>
        <taxon>Actinomycetes</taxon>
        <taxon>Streptosporangiales</taxon>
        <taxon>Streptosporangiaceae</taxon>
        <taxon>Microtetraspora</taxon>
    </lineage>
</organism>
<dbReference type="RefSeq" id="WP_387417003.1">
    <property type="nucleotide sequence ID" value="NZ_JBIASD010000036.1"/>
</dbReference>
<evidence type="ECO:0000313" key="1">
    <source>
        <dbReference type="EMBL" id="MFF3670792.1"/>
    </source>
</evidence>
<evidence type="ECO:0008006" key="3">
    <source>
        <dbReference type="Google" id="ProtNLM"/>
    </source>
</evidence>
<protein>
    <recommendedName>
        <fullName evidence="3">TrwC relaxase domain-containing protein</fullName>
    </recommendedName>
</protein>
<comment type="caution">
    <text evidence="1">The sequence shown here is derived from an EMBL/GenBank/DDBJ whole genome shotgun (WGS) entry which is preliminary data.</text>
</comment>
<keyword evidence="2" id="KW-1185">Reference proteome</keyword>
<dbReference type="Proteomes" id="UP001602013">
    <property type="component" value="Unassembled WGS sequence"/>
</dbReference>
<gene>
    <name evidence="1" type="ORF">ACFYXI_34910</name>
</gene>
<reference evidence="1 2" key="1">
    <citation type="submission" date="2024-10" db="EMBL/GenBank/DDBJ databases">
        <title>The Natural Products Discovery Center: Release of the First 8490 Sequenced Strains for Exploring Actinobacteria Biosynthetic Diversity.</title>
        <authorList>
            <person name="Kalkreuter E."/>
            <person name="Kautsar S.A."/>
            <person name="Yang D."/>
            <person name="Bader C.D."/>
            <person name="Teijaro C.N."/>
            <person name="Fluegel L."/>
            <person name="Davis C.M."/>
            <person name="Simpson J.R."/>
            <person name="Lauterbach L."/>
            <person name="Steele A.D."/>
            <person name="Gui C."/>
            <person name="Meng S."/>
            <person name="Li G."/>
            <person name="Viehrig K."/>
            <person name="Ye F."/>
            <person name="Su P."/>
            <person name="Kiefer A.F."/>
            <person name="Nichols A."/>
            <person name="Cepeda A.J."/>
            <person name="Yan W."/>
            <person name="Fan B."/>
            <person name="Jiang Y."/>
            <person name="Adhikari A."/>
            <person name="Zheng C.-J."/>
            <person name="Schuster L."/>
            <person name="Cowan T.M."/>
            <person name="Smanski M.J."/>
            <person name="Chevrette M.G."/>
            <person name="De Carvalho L.P.S."/>
            <person name="Shen B."/>
        </authorList>
    </citation>
    <scope>NUCLEOTIDE SEQUENCE [LARGE SCALE GENOMIC DNA]</scope>
    <source>
        <strain evidence="1 2">NPDC002173</strain>
    </source>
</reference>
<dbReference type="EMBL" id="JBIASD010000036">
    <property type="protein sequence ID" value="MFF3670792.1"/>
    <property type="molecule type" value="Genomic_DNA"/>
</dbReference>
<sequence>MQQGGFAYWVVEGDRAPDFPYVLDDVNVARVHGYGTAVSGKSSPHPNRVHGMSLPLDRRQAWLTAIHGRLTDGQFEATLPSGGRVRHSARGCTSQAQQQLYGDARTWFRVKEIKANLRAVKYEAVSGDPAFATAMAGWADCMRTQGQAFGSPGEIRAALDDSRQSGTEARWRRIAVTEATCAQRTGLSATVHSLDRHHEQRLQAEYREELVTWRRLALSALPRARTITASP</sequence>
<accession>A0ABW6T0I8</accession>